<dbReference type="OrthoDB" id="10322807at2759"/>
<keyword evidence="2" id="KW-1185">Reference proteome</keyword>
<dbReference type="Proteomes" id="UP000078348">
    <property type="component" value="Unassembled WGS sequence"/>
</dbReference>
<dbReference type="AlphaFoldDB" id="A0A196S6R0"/>
<dbReference type="Gene3D" id="3.10.280.10">
    <property type="entry name" value="Mitochondrial glycoprotein"/>
    <property type="match status" value="1"/>
</dbReference>
<comment type="caution">
    <text evidence="1">The sequence shown here is derived from an EMBL/GenBank/DDBJ whole genome shotgun (WGS) entry which is preliminary data.</text>
</comment>
<reference evidence="1 2" key="1">
    <citation type="submission" date="2016-05" db="EMBL/GenBank/DDBJ databases">
        <title>Nuclear genome of Blastocystis sp. subtype 1 NandII.</title>
        <authorList>
            <person name="Gentekaki E."/>
            <person name="Curtis B."/>
            <person name="Stairs C."/>
            <person name="Eme L."/>
            <person name="Herman E."/>
            <person name="Klimes V."/>
            <person name="Arias M.C."/>
            <person name="Elias M."/>
            <person name="Hilliou F."/>
            <person name="Klute M."/>
            <person name="Malik S.-B."/>
            <person name="Pightling A."/>
            <person name="Rachubinski R."/>
            <person name="Salas D."/>
            <person name="Schlacht A."/>
            <person name="Suga H."/>
            <person name="Archibald J."/>
            <person name="Ball S.G."/>
            <person name="Clark G."/>
            <person name="Dacks J."/>
            <person name="Van Der Giezen M."/>
            <person name="Tsaousis A."/>
            <person name="Roger A."/>
        </authorList>
    </citation>
    <scope>NUCLEOTIDE SEQUENCE [LARGE SCALE GENOMIC DNA]</scope>
    <source>
        <strain evidence="2">ATCC 50177 / NandII</strain>
    </source>
</reference>
<protein>
    <recommendedName>
        <fullName evidence="3">Mitochondrial glycoprotein</fullName>
    </recommendedName>
</protein>
<dbReference type="InterPro" id="IPR036561">
    <property type="entry name" value="MAM33_sf"/>
</dbReference>
<accession>A0A196S6R0</accession>
<dbReference type="GO" id="GO:0005759">
    <property type="term" value="C:mitochondrial matrix"/>
    <property type="evidence" value="ECO:0007669"/>
    <property type="project" value="InterPro"/>
</dbReference>
<evidence type="ECO:0008006" key="3">
    <source>
        <dbReference type="Google" id="ProtNLM"/>
    </source>
</evidence>
<evidence type="ECO:0000313" key="1">
    <source>
        <dbReference type="EMBL" id="OAO12056.1"/>
    </source>
</evidence>
<dbReference type="EMBL" id="LXWW01000566">
    <property type="protein sequence ID" value="OAO12056.1"/>
    <property type="molecule type" value="Genomic_DNA"/>
</dbReference>
<sequence>MTLLSKPILRAGFAPMTRSFATRFYDSPLYRSLQKEYQSVSETEEKDVSASLEKLTKQFNKMGWEVANEYGSSVVALSKQISDDEDVFISFKADMQSDISVPEDKDSNDAELQFKVFQNVGTHSSETVNKDENGEGEESYGIDLQMIFVCNTSTEKPLEVLHMDSAVGVESDGSDIDVGEDRYPGPPYDEWDDSIKKSVVDHLKDLGITENFSKLLRQFALDKEYSEYINFLRNISVVPDEEGEKVDSQ</sequence>
<organism evidence="1 2">
    <name type="scientific">Blastocystis sp. subtype 1 (strain ATCC 50177 / NandII)</name>
    <dbReference type="NCBI Taxonomy" id="478820"/>
    <lineage>
        <taxon>Eukaryota</taxon>
        <taxon>Sar</taxon>
        <taxon>Stramenopiles</taxon>
        <taxon>Bigyra</taxon>
        <taxon>Opalozoa</taxon>
        <taxon>Opalinata</taxon>
        <taxon>Blastocystidae</taxon>
        <taxon>Blastocystis</taxon>
    </lineage>
</organism>
<dbReference type="Pfam" id="PF02330">
    <property type="entry name" value="MAM33"/>
    <property type="match status" value="1"/>
</dbReference>
<proteinExistence type="predicted"/>
<name>A0A196S6R0_BLAHN</name>
<dbReference type="SUPFAM" id="SSF54529">
    <property type="entry name" value="Mitochondrial glycoprotein MAM33-like"/>
    <property type="match status" value="1"/>
</dbReference>
<gene>
    <name evidence="1" type="ORF">AV274_6270</name>
</gene>
<evidence type="ECO:0000313" key="2">
    <source>
        <dbReference type="Proteomes" id="UP000078348"/>
    </source>
</evidence>
<dbReference type="InterPro" id="IPR003428">
    <property type="entry name" value="MAM33"/>
</dbReference>